<dbReference type="RefSeq" id="WP_136641377.1">
    <property type="nucleotide sequence ID" value="NZ_QYRT01000008.1"/>
</dbReference>
<dbReference type="Pfam" id="PF14534">
    <property type="entry name" value="DUF4440"/>
    <property type="match status" value="1"/>
</dbReference>
<dbReference type="InterPro" id="IPR032710">
    <property type="entry name" value="NTF2-like_dom_sf"/>
</dbReference>
<dbReference type="Gene3D" id="3.10.450.50">
    <property type="match status" value="1"/>
</dbReference>
<reference evidence="2 3" key="1">
    <citation type="journal article" date="2019" name="Microorganisms">
        <title>Systematic Affiliation and Genome Analysis of Subtercola vilae DB165(T) with Particular Emphasis on Cold Adaptation of an Isolate from a High-Altitude Cold Volcano Lake.</title>
        <authorList>
            <person name="Villalobos A.S."/>
            <person name="Wiese J."/>
            <person name="Imhoff J.F."/>
            <person name="Dorador C."/>
            <person name="Keller A."/>
            <person name="Hentschel U."/>
        </authorList>
    </citation>
    <scope>NUCLEOTIDE SEQUENCE [LARGE SCALE GENOMIC DNA]</scope>
    <source>
        <strain evidence="2 3">DB165</strain>
    </source>
</reference>
<evidence type="ECO:0000313" key="2">
    <source>
        <dbReference type="EMBL" id="TIH38645.1"/>
    </source>
</evidence>
<organism evidence="2 3">
    <name type="scientific">Subtercola vilae</name>
    <dbReference type="NCBI Taxonomy" id="2056433"/>
    <lineage>
        <taxon>Bacteria</taxon>
        <taxon>Bacillati</taxon>
        <taxon>Actinomycetota</taxon>
        <taxon>Actinomycetes</taxon>
        <taxon>Micrococcales</taxon>
        <taxon>Microbacteriaceae</taxon>
        <taxon>Subtercola</taxon>
    </lineage>
</organism>
<dbReference type="OrthoDB" id="2887901at2"/>
<protein>
    <submittedName>
        <fullName evidence="2">Nuclear transport factor 2 family protein</fullName>
    </submittedName>
</protein>
<proteinExistence type="predicted"/>
<dbReference type="Proteomes" id="UP000306192">
    <property type="component" value="Unassembled WGS sequence"/>
</dbReference>
<dbReference type="EMBL" id="QYRT01000008">
    <property type="protein sequence ID" value="TIH38645.1"/>
    <property type="molecule type" value="Genomic_DNA"/>
</dbReference>
<gene>
    <name evidence="2" type="ORF">D4765_05965</name>
</gene>
<evidence type="ECO:0000259" key="1">
    <source>
        <dbReference type="Pfam" id="PF14534"/>
    </source>
</evidence>
<keyword evidence="3" id="KW-1185">Reference proteome</keyword>
<comment type="caution">
    <text evidence="2">The sequence shown here is derived from an EMBL/GenBank/DDBJ whole genome shotgun (WGS) entry which is preliminary data.</text>
</comment>
<dbReference type="AlphaFoldDB" id="A0A4T2C2X5"/>
<accession>A0A4T2C2X5</accession>
<sequence length="125" mass="13343">MSIDAEITTLEQRRFAAMLEGDTEALRGLFHDDLGYGHSNGTRETKESLLAKISDGVLDYARIDHPISEILLSGDTAVVVGAMSASVRIAGNAVELNSSTISVWVRSGEAWQLLAFQPTPVAAAV</sequence>
<dbReference type="SUPFAM" id="SSF54427">
    <property type="entry name" value="NTF2-like"/>
    <property type="match status" value="1"/>
</dbReference>
<evidence type="ECO:0000313" key="3">
    <source>
        <dbReference type="Proteomes" id="UP000306192"/>
    </source>
</evidence>
<feature type="domain" description="DUF4440" evidence="1">
    <location>
        <begin position="7"/>
        <end position="113"/>
    </location>
</feature>
<name>A0A4T2C2X5_9MICO</name>
<dbReference type="InterPro" id="IPR027843">
    <property type="entry name" value="DUF4440"/>
</dbReference>